<reference evidence="13" key="2">
    <citation type="submission" date="2020-08" db="EMBL/GenBank/DDBJ databases">
        <authorList>
            <person name="Lai Q."/>
        </authorList>
    </citation>
    <scope>NUCLEOTIDE SEQUENCE</scope>
    <source>
        <strain evidence="13">S27-2</strain>
    </source>
</reference>
<dbReference type="HAMAP" id="MF_00968">
    <property type="entry name" value="DEAD_helicase_RhlE"/>
    <property type="match status" value="1"/>
</dbReference>
<dbReference type="PANTHER" id="PTHR47959:SF13">
    <property type="entry name" value="ATP-DEPENDENT RNA HELICASE RHLE"/>
    <property type="match status" value="1"/>
</dbReference>
<dbReference type="SUPFAM" id="SSF52540">
    <property type="entry name" value="P-loop containing nucleoside triphosphate hydrolases"/>
    <property type="match status" value="1"/>
</dbReference>
<keyword evidence="7" id="KW-0690">Ribosome biogenesis</keyword>
<comment type="catalytic activity">
    <reaction evidence="6 7">
        <text>ATP + H2O = ADP + phosphate + H(+)</text>
        <dbReference type="Rhea" id="RHEA:13065"/>
        <dbReference type="ChEBI" id="CHEBI:15377"/>
        <dbReference type="ChEBI" id="CHEBI:15378"/>
        <dbReference type="ChEBI" id="CHEBI:30616"/>
        <dbReference type="ChEBI" id="CHEBI:43474"/>
        <dbReference type="ChEBI" id="CHEBI:456216"/>
        <dbReference type="EC" id="3.6.4.13"/>
    </reaction>
</comment>
<keyword evidence="2 7" id="KW-0547">Nucleotide-binding</keyword>
<dbReference type="GO" id="GO:0005524">
    <property type="term" value="F:ATP binding"/>
    <property type="evidence" value="ECO:0007669"/>
    <property type="project" value="UniProtKB-UniRule"/>
</dbReference>
<dbReference type="PROSITE" id="PS00039">
    <property type="entry name" value="DEAD_ATP_HELICASE"/>
    <property type="match status" value="1"/>
</dbReference>
<gene>
    <name evidence="7" type="primary">rhlE</name>
    <name evidence="13" type="ORF">H8B19_11720</name>
</gene>
<dbReference type="FunFam" id="3.40.50.300:FF:000468">
    <property type="entry name" value="ATP-dependent RNA helicase RhlE"/>
    <property type="match status" value="1"/>
</dbReference>
<dbReference type="GO" id="GO:0009266">
    <property type="term" value="P:response to temperature stimulus"/>
    <property type="evidence" value="ECO:0007669"/>
    <property type="project" value="UniProtKB-ARBA"/>
</dbReference>
<evidence type="ECO:0000256" key="8">
    <source>
        <dbReference type="PROSITE-ProRule" id="PRU00552"/>
    </source>
</evidence>
<dbReference type="CDD" id="cd00268">
    <property type="entry name" value="DEADc"/>
    <property type="match status" value="1"/>
</dbReference>
<dbReference type="InterPro" id="IPR001650">
    <property type="entry name" value="Helicase_C-like"/>
</dbReference>
<dbReference type="AlphaFoldDB" id="A0A8J6ITT3"/>
<evidence type="ECO:0000313" key="14">
    <source>
        <dbReference type="Proteomes" id="UP000601768"/>
    </source>
</evidence>
<dbReference type="CDD" id="cd18787">
    <property type="entry name" value="SF2_C_DEAD"/>
    <property type="match status" value="1"/>
</dbReference>
<accession>A0A8J6ITT3</accession>
<evidence type="ECO:0000256" key="6">
    <source>
        <dbReference type="ARBA" id="ARBA00047984"/>
    </source>
</evidence>
<keyword evidence="14" id="KW-1185">Reference proteome</keyword>
<evidence type="ECO:0000259" key="12">
    <source>
        <dbReference type="PROSITE" id="PS51195"/>
    </source>
</evidence>
<sequence>MSFESLGLSAPILRAVKQQGYDTPSPIQQQAIPAVLAGRDLMAAAQTGTGKTAGFTLPVLHLLAEGHKARANQVRCLILTPTRELAAQVAENVTNYGQFTGLNSEVVFGGVKINPQMMRLRRGADILVATPGRLLDLYQQNAVRFDHLEVLVLDEADRMLDMGFFRDIKKILQILPAKRQNLLFSATFSNEIRDLAKGLLNNPLEVSVAPANSTAESVEQWVYPVDKSQKSPLLTHLITDGNWQQVLVFTRTKHGANRLVKQLLAKGISAAAIHGNKSQGARTKALADFKQNDVRILVATDIAARGLDIDKLPYVINYDLPHVSEDYVHRIGRTGRAGACGQALSLVTADDFDNLKGIENLIGKLIERKQVRGFEPQQVLPASKLSDKVKKPKKPKKPKQKSQNDGERTQPKPQNNNNSARKGAEQTQATAKKRRRFRPRKPNGANNNP</sequence>
<dbReference type="InterPro" id="IPR000629">
    <property type="entry name" value="RNA-helicase_DEAD-box_CS"/>
</dbReference>
<keyword evidence="3 7" id="KW-0378">Hydrolase</keyword>
<dbReference type="InterPro" id="IPR028622">
    <property type="entry name" value="DEAD_helicase_RhlE"/>
</dbReference>
<evidence type="ECO:0000256" key="1">
    <source>
        <dbReference type="ARBA" id="ARBA00022490"/>
    </source>
</evidence>
<dbReference type="PANTHER" id="PTHR47959">
    <property type="entry name" value="ATP-DEPENDENT RNA HELICASE RHLE-RELATED"/>
    <property type="match status" value="1"/>
</dbReference>
<dbReference type="InterPro" id="IPR027417">
    <property type="entry name" value="P-loop_NTPase"/>
</dbReference>
<evidence type="ECO:0000256" key="7">
    <source>
        <dbReference type="HAMAP-Rule" id="MF_00968"/>
    </source>
</evidence>
<dbReference type="Gene3D" id="3.40.50.300">
    <property type="entry name" value="P-loop containing nucleotide triphosphate hydrolases"/>
    <property type="match status" value="2"/>
</dbReference>
<dbReference type="RefSeq" id="WP_186507075.1">
    <property type="nucleotide sequence ID" value="NZ_JACNEP010000008.1"/>
</dbReference>
<keyword evidence="1 7" id="KW-0963">Cytoplasm</keyword>
<dbReference type="SMART" id="SM00487">
    <property type="entry name" value="DEXDc"/>
    <property type="match status" value="1"/>
</dbReference>
<dbReference type="InterPro" id="IPR050079">
    <property type="entry name" value="DEAD_box_RNA_helicase"/>
</dbReference>
<dbReference type="SMART" id="SM00490">
    <property type="entry name" value="HELICc"/>
    <property type="match status" value="1"/>
</dbReference>
<dbReference type="Pfam" id="PF00271">
    <property type="entry name" value="Helicase_C"/>
    <property type="match status" value="1"/>
</dbReference>
<dbReference type="PROSITE" id="PS51192">
    <property type="entry name" value="HELICASE_ATP_BIND_1"/>
    <property type="match status" value="1"/>
</dbReference>
<name>A0A8J6ITT3_9ALTE</name>
<feature type="domain" description="DEAD-box RNA helicase Q" evidence="12">
    <location>
        <begin position="1"/>
        <end position="29"/>
    </location>
</feature>
<keyword evidence="5 7" id="KW-0067">ATP-binding</keyword>
<evidence type="ECO:0000256" key="9">
    <source>
        <dbReference type="SAM" id="MobiDB-lite"/>
    </source>
</evidence>
<dbReference type="GO" id="GO:0016787">
    <property type="term" value="F:hydrolase activity"/>
    <property type="evidence" value="ECO:0007669"/>
    <property type="project" value="UniProtKB-KW"/>
</dbReference>
<reference evidence="13" key="1">
    <citation type="journal article" date="2018" name="Int. J. Syst. Evol. Microbiol.">
        <title>Neptunicella marina gen. nov., sp. nov., isolated from surface seawater.</title>
        <authorList>
            <person name="Liu X."/>
            <person name="Lai Q."/>
            <person name="Du Y."/>
            <person name="Zhang X."/>
            <person name="Liu Z."/>
            <person name="Sun F."/>
            <person name="Shao Z."/>
        </authorList>
    </citation>
    <scope>NUCLEOTIDE SEQUENCE</scope>
    <source>
        <strain evidence="13">S27-2</strain>
    </source>
</reference>
<feature type="region of interest" description="Disordered" evidence="9">
    <location>
        <begin position="377"/>
        <end position="449"/>
    </location>
</feature>
<dbReference type="EMBL" id="JACNEP010000008">
    <property type="protein sequence ID" value="MBC3766546.1"/>
    <property type="molecule type" value="Genomic_DNA"/>
</dbReference>
<evidence type="ECO:0000259" key="10">
    <source>
        <dbReference type="PROSITE" id="PS51192"/>
    </source>
</evidence>
<evidence type="ECO:0000256" key="2">
    <source>
        <dbReference type="ARBA" id="ARBA00022741"/>
    </source>
</evidence>
<comment type="subcellular location">
    <subcellularLocation>
        <location evidence="7">Cytoplasm</location>
    </subcellularLocation>
</comment>
<comment type="similarity">
    <text evidence="7">Belongs to the DEAD box helicase family. RhlE subfamily.</text>
</comment>
<evidence type="ECO:0000313" key="13">
    <source>
        <dbReference type="EMBL" id="MBC3766546.1"/>
    </source>
</evidence>
<comment type="caution">
    <text evidence="13">The sequence shown here is derived from an EMBL/GenBank/DDBJ whole genome shotgun (WGS) entry which is preliminary data.</text>
</comment>
<protein>
    <recommendedName>
        <fullName evidence="7">ATP-dependent RNA helicase RhlE</fullName>
        <ecNumber evidence="7">3.6.4.13</ecNumber>
    </recommendedName>
</protein>
<dbReference type="Proteomes" id="UP000601768">
    <property type="component" value="Unassembled WGS sequence"/>
</dbReference>
<feature type="domain" description="Helicase ATP-binding" evidence="10">
    <location>
        <begin position="32"/>
        <end position="206"/>
    </location>
</feature>
<dbReference type="GO" id="GO:0005829">
    <property type="term" value="C:cytosol"/>
    <property type="evidence" value="ECO:0007669"/>
    <property type="project" value="TreeGrafter"/>
</dbReference>
<evidence type="ECO:0000256" key="3">
    <source>
        <dbReference type="ARBA" id="ARBA00022801"/>
    </source>
</evidence>
<proteinExistence type="inferred from homology"/>
<evidence type="ECO:0000259" key="11">
    <source>
        <dbReference type="PROSITE" id="PS51194"/>
    </source>
</evidence>
<feature type="domain" description="Helicase C-terminal" evidence="11">
    <location>
        <begin position="217"/>
        <end position="382"/>
    </location>
</feature>
<feature type="compositionally biased region" description="Polar residues" evidence="9">
    <location>
        <begin position="411"/>
        <end position="430"/>
    </location>
</feature>
<feature type="short sequence motif" description="Q motif" evidence="8">
    <location>
        <begin position="1"/>
        <end position="29"/>
    </location>
</feature>
<comment type="function">
    <text evidence="7">DEAD-box RNA helicase involved in ribosome assembly. Has RNA-dependent ATPase activity and unwinds double-stranded RNA.</text>
</comment>
<dbReference type="GO" id="GO:0003724">
    <property type="term" value="F:RNA helicase activity"/>
    <property type="evidence" value="ECO:0007669"/>
    <property type="project" value="UniProtKB-UniRule"/>
</dbReference>
<feature type="compositionally biased region" description="Basic residues" evidence="9">
    <location>
        <begin position="431"/>
        <end position="441"/>
    </location>
</feature>
<dbReference type="FunFam" id="3.40.50.300:FF:000108">
    <property type="entry name" value="ATP-dependent RNA helicase RhlE"/>
    <property type="match status" value="1"/>
</dbReference>
<organism evidence="13 14">
    <name type="scientific">Neptunicella marina</name>
    <dbReference type="NCBI Taxonomy" id="2125989"/>
    <lineage>
        <taxon>Bacteria</taxon>
        <taxon>Pseudomonadati</taxon>
        <taxon>Pseudomonadota</taxon>
        <taxon>Gammaproteobacteria</taxon>
        <taxon>Alteromonadales</taxon>
        <taxon>Alteromonadaceae</taxon>
        <taxon>Neptunicella</taxon>
    </lineage>
</organism>
<dbReference type="PROSITE" id="PS51195">
    <property type="entry name" value="Q_MOTIF"/>
    <property type="match status" value="1"/>
</dbReference>
<keyword evidence="4 7" id="KW-0347">Helicase</keyword>
<dbReference type="GO" id="GO:0003676">
    <property type="term" value="F:nucleic acid binding"/>
    <property type="evidence" value="ECO:0007669"/>
    <property type="project" value="InterPro"/>
</dbReference>
<evidence type="ECO:0000256" key="4">
    <source>
        <dbReference type="ARBA" id="ARBA00022806"/>
    </source>
</evidence>
<dbReference type="InterPro" id="IPR011545">
    <property type="entry name" value="DEAD/DEAH_box_helicase_dom"/>
</dbReference>
<dbReference type="EC" id="3.6.4.13" evidence="7"/>
<dbReference type="InterPro" id="IPR044742">
    <property type="entry name" value="DEAD/DEAH_RhlB"/>
</dbReference>
<dbReference type="PROSITE" id="PS51194">
    <property type="entry name" value="HELICASE_CTER"/>
    <property type="match status" value="1"/>
</dbReference>
<dbReference type="Pfam" id="PF00270">
    <property type="entry name" value="DEAD"/>
    <property type="match status" value="1"/>
</dbReference>
<dbReference type="InterPro" id="IPR014001">
    <property type="entry name" value="Helicase_ATP-bd"/>
</dbReference>
<evidence type="ECO:0000256" key="5">
    <source>
        <dbReference type="ARBA" id="ARBA00022840"/>
    </source>
</evidence>
<feature type="compositionally biased region" description="Basic residues" evidence="9">
    <location>
        <begin position="390"/>
        <end position="400"/>
    </location>
</feature>
<dbReference type="InterPro" id="IPR014014">
    <property type="entry name" value="RNA_helicase_DEAD_Q_motif"/>
</dbReference>
<dbReference type="GO" id="GO:0042255">
    <property type="term" value="P:ribosome assembly"/>
    <property type="evidence" value="ECO:0007669"/>
    <property type="project" value="InterPro"/>
</dbReference>